<sequence length="181" mass="19762">AGFTMIELLIVIAVLGVLATAVLSAINPIEQINRGRDTGSRSDSEQLLSAFDRYYTTQELYPWQDTADDAADLDLRIVNSAWKETGGNEGVLEKLSAGGTAEIKESFVNRLDKLDDRYKLHVHYTDSPGNSAYVCFEARSGSFKTEALTRCETNCAGLPSDLDVSACDLICDADFPKICLP</sequence>
<dbReference type="Proteomes" id="UP000229559">
    <property type="component" value="Unassembled WGS sequence"/>
</dbReference>
<evidence type="ECO:0000313" key="2">
    <source>
        <dbReference type="Proteomes" id="UP000229559"/>
    </source>
</evidence>
<evidence type="ECO:0008006" key="3">
    <source>
        <dbReference type="Google" id="ProtNLM"/>
    </source>
</evidence>
<accession>A0A2M6YQ44</accession>
<dbReference type="InterPro" id="IPR012902">
    <property type="entry name" value="N_methyl_site"/>
</dbReference>
<dbReference type="InterPro" id="IPR045584">
    <property type="entry name" value="Pilin-like"/>
</dbReference>
<name>A0A2M6YQ44_9BACT</name>
<gene>
    <name evidence="1" type="ORF">COT04_01105</name>
</gene>
<dbReference type="Pfam" id="PF07963">
    <property type="entry name" value="N_methyl"/>
    <property type="match status" value="1"/>
</dbReference>
<reference evidence="2" key="1">
    <citation type="submission" date="2017-09" db="EMBL/GenBank/DDBJ databases">
        <title>Depth-based differentiation of microbial function through sediment-hosted aquifers and enrichment of novel symbionts in the deep terrestrial subsurface.</title>
        <authorList>
            <person name="Probst A.J."/>
            <person name="Ladd B."/>
            <person name="Jarett J.K."/>
            <person name="Geller-Mcgrath D.E."/>
            <person name="Sieber C.M.K."/>
            <person name="Emerson J.B."/>
            <person name="Anantharaman K."/>
            <person name="Thomas B.C."/>
            <person name="Malmstrom R."/>
            <person name="Stieglmeier M."/>
            <person name="Klingl A."/>
            <person name="Woyke T."/>
            <person name="Ryan C.M."/>
            <person name="Banfield J.F."/>
        </authorList>
    </citation>
    <scope>NUCLEOTIDE SEQUENCE [LARGE SCALE GENOMIC DNA]</scope>
</reference>
<organism evidence="1 2">
    <name type="scientific">Candidatus Shapirobacteria bacterium CG07_land_8_20_14_0_80_39_12</name>
    <dbReference type="NCBI Taxonomy" id="1974480"/>
    <lineage>
        <taxon>Bacteria</taxon>
        <taxon>Candidatus Shapironibacteriota</taxon>
    </lineage>
</organism>
<dbReference type="Gene3D" id="3.30.700.10">
    <property type="entry name" value="Glycoprotein, Type 4 Pilin"/>
    <property type="match status" value="1"/>
</dbReference>
<protein>
    <recommendedName>
        <fullName evidence="3">Type II secretion system protein GspG C-terminal domain-containing protein</fullName>
    </recommendedName>
</protein>
<dbReference type="NCBIfam" id="TIGR02532">
    <property type="entry name" value="IV_pilin_GFxxxE"/>
    <property type="match status" value="1"/>
</dbReference>
<feature type="non-terminal residue" evidence="1">
    <location>
        <position position="1"/>
    </location>
</feature>
<dbReference type="EMBL" id="PEXA01000035">
    <property type="protein sequence ID" value="PIU33241.1"/>
    <property type="molecule type" value="Genomic_DNA"/>
</dbReference>
<comment type="caution">
    <text evidence="1">The sequence shown here is derived from an EMBL/GenBank/DDBJ whole genome shotgun (WGS) entry which is preliminary data.</text>
</comment>
<dbReference type="AlphaFoldDB" id="A0A2M6YQ44"/>
<proteinExistence type="predicted"/>
<evidence type="ECO:0000313" key="1">
    <source>
        <dbReference type="EMBL" id="PIU33241.1"/>
    </source>
</evidence>
<dbReference type="SUPFAM" id="SSF54523">
    <property type="entry name" value="Pili subunits"/>
    <property type="match status" value="1"/>
</dbReference>